<proteinExistence type="predicted"/>
<feature type="region of interest" description="Disordered" evidence="1">
    <location>
        <begin position="140"/>
        <end position="184"/>
    </location>
</feature>
<comment type="caution">
    <text evidence="2">The sequence shown here is derived from an EMBL/GenBank/DDBJ whole genome shotgun (WGS) entry which is preliminary data.</text>
</comment>
<keyword evidence="3" id="KW-1185">Reference proteome</keyword>
<dbReference type="RefSeq" id="WP_268147907.1">
    <property type="nucleotide sequence ID" value="NZ_JAPPUW010000003.1"/>
</dbReference>
<dbReference type="AlphaFoldDB" id="A0A9X4RA14"/>
<evidence type="ECO:0000313" key="3">
    <source>
        <dbReference type="Proteomes" id="UP001152766"/>
    </source>
</evidence>
<reference evidence="2" key="1">
    <citation type="submission" date="2019-02" db="EMBL/GenBank/DDBJ databases">
        <title>Draft genome of the type strain Pelomonas aquatica CCUG 52575T.</title>
        <authorList>
            <person name="Gomila M."/>
            <person name="Lalucat J."/>
        </authorList>
    </citation>
    <scope>NUCLEOTIDE SEQUENCE</scope>
    <source>
        <strain evidence="2">CCUG 52575</strain>
    </source>
</reference>
<organism evidence="2 3">
    <name type="scientific">Pelomonas aquatica</name>
    <dbReference type="NCBI Taxonomy" id="431058"/>
    <lineage>
        <taxon>Bacteria</taxon>
        <taxon>Pseudomonadati</taxon>
        <taxon>Pseudomonadota</taxon>
        <taxon>Betaproteobacteria</taxon>
        <taxon>Burkholderiales</taxon>
        <taxon>Sphaerotilaceae</taxon>
        <taxon>Roseateles</taxon>
    </lineage>
</organism>
<gene>
    <name evidence="2" type="ORF">EXJ73_21230</name>
</gene>
<evidence type="ECO:0000313" key="2">
    <source>
        <dbReference type="EMBL" id="MDG0864988.1"/>
    </source>
</evidence>
<sequence length="184" mass="20114">MKRREQRQAAHEKLQQQHDAEIAALQRDLAALDQTIGLHEILIDTTKLGSTRVQLSPRLTEHGTMTRAILAALAQARPHAMTTYAVVSAVCMSCDLHPNAEEYADIRYRVRHRLKVLVKEGRAARLHAPYSNTEGLWRDAGVAKGPTTGQPAGHPVSASSPTIPWESTFGPVSHPKGPTGRPIA</sequence>
<name>A0A9X4RA14_9BURK</name>
<evidence type="ECO:0000256" key="1">
    <source>
        <dbReference type="SAM" id="MobiDB-lite"/>
    </source>
</evidence>
<protein>
    <submittedName>
        <fullName evidence="2">Uncharacterized protein</fullName>
    </submittedName>
</protein>
<dbReference type="EMBL" id="SGUG01000048">
    <property type="protein sequence ID" value="MDG0864988.1"/>
    <property type="molecule type" value="Genomic_DNA"/>
</dbReference>
<dbReference type="Proteomes" id="UP001152766">
    <property type="component" value="Unassembled WGS sequence"/>
</dbReference>
<accession>A0A9X4RA14</accession>